<proteinExistence type="predicted"/>
<reference evidence="1" key="1">
    <citation type="journal article" date="2020" name="Stud. Mycol.">
        <title>101 Dothideomycetes genomes: a test case for predicting lifestyles and emergence of pathogens.</title>
        <authorList>
            <person name="Haridas S."/>
            <person name="Albert R."/>
            <person name="Binder M."/>
            <person name="Bloem J."/>
            <person name="Labutti K."/>
            <person name="Salamov A."/>
            <person name="Andreopoulos B."/>
            <person name="Baker S."/>
            <person name="Barry K."/>
            <person name="Bills G."/>
            <person name="Bluhm B."/>
            <person name="Cannon C."/>
            <person name="Castanera R."/>
            <person name="Culley D."/>
            <person name="Daum C."/>
            <person name="Ezra D."/>
            <person name="Gonzalez J."/>
            <person name="Henrissat B."/>
            <person name="Kuo A."/>
            <person name="Liang C."/>
            <person name="Lipzen A."/>
            <person name="Lutzoni F."/>
            <person name="Magnuson J."/>
            <person name="Mondo S."/>
            <person name="Nolan M."/>
            <person name="Ohm R."/>
            <person name="Pangilinan J."/>
            <person name="Park H.-J."/>
            <person name="Ramirez L."/>
            <person name="Alfaro M."/>
            <person name="Sun H."/>
            <person name="Tritt A."/>
            <person name="Yoshinaga Y."/>
            <person name="Zwiers L.-H."/>
            <person name="Turgeon B."/>
            <person name="Goodwin S."/>
            <person name="Spatafora J."/>
            <person name="Crous P."/>
            <person name="Grigoriev I."/>
        </authorList>
    </citation>
    <scope>NUCLEOTIDE SEQUENCE</scope>
    <source>
        <strain evidence="1">CBS 473.64</strain>
    </source>
</reference>
<dbReference type="Proteomes" id="UP000799753">
    <property type="component" value="Unassembled WGS sequence"/>
</dbReference>
<accession>A0A6A6RYA7</accession>
<name>A0A6A6RYA7_9PLEO</name>
<sequence>MKLEGARMTSRRVRCRVRVRSGGARASRLRNGVITGAVCPCAWGMPLWPVLWHGLCCGLEEAAARASGRCDPGATRRLGTCTASEEDQCLVQALRSRSMHVRQHGVCERWLWTYVYTEMPRCLHSSHSTPRRCSSIVSP</sequence>
<evidence type="ECO:0000313" key="1">
    <source>
        <dbReference type="EMBL" id="KAF2638954.1"/>
    </source>
</evidence>
<keyword evidence="2" id="KW-1185">Reference proteome</keyword>
<dbReference type="AlphaFoldDB" id="A0A6A6RYA7"/>
<protein>
    <submittedName>
        <fullName evidence="1">Uncharacterized protein</fullName>
    </submittedName>
</protein>
<dbReference type="EMBL" id="MU006788">
    <property type="protein sequence ID" value="KAF2638954.1"/>
    <property type="molecule type" value="Genomic_DNA"/>
</dbReference>
<organism evidence="1 2">
    <name type="scientific">Massarina eburnea CBS 473.64</name>
    <dbReference type="NCBI Taxonomy" id="1395130"/>
    <lineage>
        <taxon>Eukaryota</taxon>
        <taxon>Fungi</taxon>
        <taxon>Dikarya</taxon>
        <taxon>Ascomycota</taxon>
        <taxon>Pezizomycotina</taxon>
        <taxon>Dothideomycetes</taxon>
        <taxon>Pleosporomycetidae</taxon>
        <taxon>Pleosporales</taxon>
        <taxon>Massarineae</taxon>
        <taxon>Massarinaceae</taxon>
        <taxon>Massarina</taxon>
    </lineage>
</organism>
<gene>
    <name evidence="1" type="ORF">P280DRAFT_67643</name>
</gene>
<evidence type="ECO:0000313" key="2">
    <source>
        <dbReference type="Proteomes" id="UP000799753"/>
    </source>
</evidence>